<protein>
    <submittedName>
        <fullName evidence="3">Unannotated protein</fullName>
    </submittedName>
</protein>
<organism evidence="3">
    <name type="scientific">freshwater metagenome</name>
    <dbReference type="NCBI Taxonomy" id="449393"/>
    <lineage>
        <taxon>unclassified sequences</taxon>
        <taxon>metagenomes</taxon>
        <taxon>ecological metagenomes</taxon>
    </lineage>
</organism>
<dbReference type="EMBL" id="CAFBNF010000270">
    <property type="protein sequence ID" value="CAB4959598.1"/>
    <property type="molecule type" value="Genomic_DNA"/>
</dbReference>
<dbReference type="PANTHER" id="PTHR39555">
    <property type="entry name" value="FIMBRIAL ASSEMBLY PROTEIN PILO-LIKE PROTEIN-RELATED"/>
    <property type="match status" value="1"/>
</dbReference>
<dbReference type="InterPro" id="IPR007445">
    <property type="entry name" value="PilO"/>
</dbReference>
<dbReference type="Pfam" id="PF04350">
    <property type="entry name" value="PilO"/>
    <property type="match status" value="2"/>
</dbReference>
<feature type="region of interest" description="Disordered" evidence="1">
    <location>
        <begin position="201"/>
        <end position="225"/>
    </location>
</feature>
<dbReference type="Gene3D" id="3.30.70.60">
    <property type="match status" value="1"/>
</dbReference>
<sequence length="225" mass="22576">MRIASAKGWLVVGALAAVVVMVLGWTMLISPMRDRTSSVQDEVASQEAANATAQDNVARLKKQSAGLSVRRAQLKALATTIPASEQIPTLLREISAAAKSAGVTLGELTPSSPILVSPPTAGNASQPAAVGGLQEVPLAISITGTYAQTQAFLAALEAMKRAVLVHGLDLAVGTGGTDATLTTSLRAAVFINPDLGTPSVVPAPAAPAGGEPVPAGTDNQAGTPS</sequence>
<dbReference type="GO" id="GO:0043107">
    <property type="term" value="P:type IV pilus-dependent motility"/>
    <property type="evidence" value="ECO:0007669"/>
    <property type="project" value="InterPro"/>
</dbReference>
<proteinExistence type="predicted"/>
<dbReference type="GO" id="GO:0043683">
    <property type="term" value="P:type IV pilus assembly"/>
    <property type="evidence" value="ECO:0007669"/>
    <property type="project" value="InterPro"/>
</dbReference>
<reference evidence="3" key="1">
    <citation type="submission" date="2020-05" db="EMBL/GenBank/DDBJ databases">
        <authorList>
            <person name="Chiriac C."/>
            <person name="Salcher M."/>
            <person name="Ghai R."/>
            <person name="Kavagutti S V."/>
        </authorList>
    </citation>
    <scope>NUCLEOTIDE SEQUENCE</scope>
</reference>
<gene>
    <name evidence="3" type="ORF">UFOPK3773_01906</name>
</gene>
<feature type="transmembrane region" description="Helical" evidence="2">
    <location>
        <begin position="6"/>
        <end position="28"/>
    </location>
</feature>
<evidence type="ECO:0000256" key="1">
    <source>
        <dbReference type="SAM" id="MobiDB-lite"/>
    </source>
</evidence>
<keyword evidence="2" id="KW-0812">Transmembrane</keyword>
<evidence type="ECO:0000256" key="2">
    <source>
        <dbReference type="SAM" id="Phobius"/>
    </source>
</evidence>
<evidence type="ECO:0000313" key="3">
    <source>
        <dbReference type="EMBL" id="CAB4959598.1"/>
    </source>
</evidence>
<keyword evidence="2" id="KW-1133">Transmembrane helix</keyword>
<feature type="compositionally biased region" description="Low complexity" evidence="1">
    <location>
        <begin position="201"/>
        <end position="216"/>
    </location>
</feature>
<dbReference type="AlphaFoldDB" id="A0A6J7KT50"/>
<accession>A0A6J7KT50</accession>
<keyword evidence="2" id="KW-0472">Membrane</keyword>
<dbReference type="InterPro" id="IPR014717">
    <property type="entry name" value="Transl_elong_EF1B/ribsomal_bS6"/>
</dbReference>
<name>A0A6J7KT50_9ZZZZ</name>
<dbReference type="PANTHER" id="PTHR39555:SF1">
    <property type="entry name" value="TYPE IV PILUS INNER MEMBRANE COMPONENT PILO"/>
    <property type="match status" value="1"/>
</dbReference>